<feature type="region of interest" description="Disordered" evidence="1">
    <location>
        <begin position="105"/>
        <end position="268"/>
    </location>
</feature>
<protein>
    <submittedName>
        <fullName evidence="2">Uncharacterized protein, isoform A</fullName>
    </submittedName>
</protein>
<sequence>MVSRTKSKKVRSTRKSNPAVRAFKRGPRTTVGRLSKRSVIQKRRKSTVSSRVKRTSVKGKPRKSVASRKPTVRVSAKAKPNKRRIRSKIAAPIPENETAEVVLLTGSHSPVRKRVAKTSSKPLAKTTRSRRERDGSVVFLPSRARKDPFKKIKVSSKKMGDLSRVSVKSSKGKPKPKVSGLKKPVVPGKHRVAKSRTAVSRVLQKCKSSKSVSSPKAKRTQQMPEGPLIEIAPQVDHMEAESASGPKRKERFAKKHSKVVRKPSKPKS</sequence>
<feature type="compositionally biased region" description="Basic residues" evidence="1">
    <location>
        <begin position="246"/>
        <end position="268"/>
    </location>
</feature>
<evidence type="ECO:0000256" key="1">
    <source>
        <dbReference type="SAM" id="MobiDB-lite"/>
    </source>
</evidence>
<proteinExistence type="predicted"/>
<feature type="region of interest" description="Disordered" evidence="1">
    <location>
        <begin position="1"/>
        <end position="91"/>
    </location>
</feature>
<evidence type="ECO:0000313" key="2">
    <source>
        <dbReference type="EMBL" id="EDV34498.1"/>
    </source>
</evidence>
<organism evidence="2 3">
    <name type="scientific">Drosophila ananassae</name>
    <name type="common">Fruit fly</name>
    <dbReference type="NCBI Taxonomy" id="7217"/>
    <lineage>
        <taxon>Eukaryota</taxon>
        <taxon>Metazoa</taxon>
        <taxon>Ecdysozoa</taxon>
        <taxon>Arthropoda</taxon>
        <taxon>Hexapoda</taxon>
        <taxon>Insecta</taxon>
        <taxon>Pterygota</taxon>
        <taxon>Neoptera</taxon>
        <taxon>Endopterygota</taxon>
        <taxon>Diptera</taxon>
        <taxon>Brachycera</taxon>
        <taxon>Muscomorpha</taxon>
        <taxon>Ephydroidea</taxon>
        <taxon>Drosophilidae</taxon>
        <taxon>Drosophila</taxon>
        <taxon>Sophophora</taxon>
    </lineage>
</organism>
<feature type="compositionally biased region" description="Low complexity" evidence="1">
    <location>
        <begin position="205"/>
        <end position="215"/>
    </location>
</feature>
<dbReference type="Proteomes" id="UP000007801">
    <property type="component" value="Unassembled WGS sequence"/>
</dbReference>
<keyword evidence="3" id="KW-1185">Reference proteome</keyword>
<feature type="compositionally biased region" description="Low complexity" evidence="1">
    <location>
        <begin position="177"/>
        <end position="187"/>
    </location>
</feature>
<dbReference type="EMBL" id="CH902622">
    <property type="protein sequence ID" value="EDV34498.1"/>
    <property type="molecule type" value="Genomic_DNA"/>
</dbReference>
<feature type="compositionally biased region" description="Basic residues" evidence="1">
    <location>
        <begin position="34"/>
        <end position="66"/>
    </location>
</feature>
<accession>B3MRU3</accession>
<feature type="compositionally biased region" description="Basic residues" evidence="1">
    <location>
        <begin position="1"/>
        <end position="14"/>
    </location>
</feature>
<dbReference type="KEGG" id="dan:6504032"/>
<name>B3MRU3_DROAN</name>
<dbReference type="HOGENOM" id="CLU_1039246_0_0_1"/>
<dbReference type="InParanoid" id="B3MRU3"/>
<dbReference type="AlphaFoldDB" id="B3MRU3"/>
<evidence type="ECO:0000313" key="3">
    <source>
        <dbReference type="Proteomes" id="UP000007801"/>
    </source>
</evidence>
<gene>
    <name evidence="2" type="primary">Dana\GF21348</name>
    <name evidence="2" type="synonym">dana_GLEANR_4554</name>
    <name evidence="2" type="ORF">GF21348</name>
</gene>
<dbReference type="GeneID" id="6504032"/>
<reference evidence="2 3" key="1">
    <citation type="journal article" date="2007" name="Nature">
        <title>Evolution of genes and genomes on the Drosophila phylogeny.</title>
        <authorList>
            <consortium name="Drosophila 12 Genomes Consortium"/>
            <person name="Clark A.G."/>
            <person name="Eisen M.B."/>
            <person name="Smith D.R."/>
            <person name="Bergman C.M."/>
            <person name="Oliver B."/>
            <person name="Markow T.A."/>
            <person name="Kaufman T.C."/>
            <person name="Kellis M."/>
            <person name="Gelbart W."/>
            <person name="Iyer V.N."/>
            <person name="Pollard D.A."/>
            <person name="Sackton T.B."/>
            <person name="Larracuente A.M."/>
            <person name="Singh N.D."/>
            <person name="Abad J.P."/>
            <person name="Abt D.N."/>
            <person name="Adryan B."/>
            <person name="Aguade M."/>
            <person name="Akashi H."/>
            <person name="Anderson W.W."/>
            <person name="Aquadro C.F."/>
            <person name="Ardell D.H."/>
            <person name="Arguello R."/>
            <person name="Artieri C.G."/>
            <person name="Barbash D.A."/>
            <person name="Barker D."/>
            <person name="Barsanti P."/>
            <person name="Batterham P."/>
            <person name="Batzoglou S."/>
            <person name="Begun D."/>
            <person name="Bhutkar A."/>
            <person name="Blanco E."/>
            <person name="Bosak S.A."/>
            <person name="Bradley R.K."/>
            <person name="Brand A.D."/>
            <person name="Brent M.R."/>
            <person name="Brooks A.N."/>
            <person name="Brown R.H."/>
            <person name="Butlin R.K."/>
            <person name="Caggese C."/>
            <person name="Calvi B.R."/>
            <person name="Bernardo de Carvalho A."/>
            <person name="Caspi A."/>
            <person name="Castrezana S."/>
            <person name="Celniker S.E."/>
            <person name="Chang J.L."/>
            <person name="Chapple C."/>
            <person name="Chatterji S."/>
            <person name="Chinwalla A."/>
            <person name="Civetta A."/>
            <person name="Clifton S.W."/>
            <person name="Comeron J.M."/>
            <person name="Costello J.C."/>
            <person name="Coyne J.A."/>
            <person name="Daub J."/>
            <person name="David R.G."/>
            <person name="Delcher A.L."/>
            <person name="Delehaunty K."/>
            <person name="Do C.B."/>
            <person name="Ebling H."/>
            <person name="Edwards K."/>
            <person name="Eickbush T."/>
            <person name="Evans J.D."/>
            <person name="Filipski A."/>
            <person name="Findeiss S."/>
            <person name="Freyhult E."/>
            <person name="Fulton L."/>
            <person name="Fulton R."/>
            <person name="Garcia A.C."/>
            <person name="Gardiner A."/>
            <person name="Garfield D.A."/>
            <person name="Garvin B.E."/>
            <person name="Gibson G."/>
            <person name="Gilbert D."/>
            <person name="Gnerre S."/>
            <person name="Godfrey J."/>
            <person name="Good R."/>
            <person name="Gotea V."/>
            <person name="Gravely B."/>
            <person name="Greenberg A.J."/>
            <person name="Griffiths-Jones S."/>
            <person name="Gross S."/>
            <person name="Guigo R."/>
            <person name="Gustafson E.A."/>
            <person name="Haerty W."/>
            <person name="Hahn M.W."/>
            <person name="Halligan D.L."/>
            <person name="Halpern A.L."/>
            <person name="Halter G.M."/>
            <person name="Han M.V."/>
            <person name="Heger A."/>
            <person name="Hillier L."/>
            <person name="Hinrichs A.S."/>
            <person name="Holmes I."/>
            <person name="Hoskins R.A."/>
            <person name="Hubisz M.J."/>
            <person name="Hultmark D."/>
            <person name="Huntley M.A."/>
            <person name="Jaffe D.B."/>
            <person name="Jagadeeshan S."/>
            <person name="Jeck W.R."/>
            <person name="Johnson J."/>
            <person name="Jones C.D."/>
            <person name="Jordan W.C."/>
            <person name="Karpen G.H."/>
            <person name="Kataoka E."/>
            <person name="Keightley P.D."/>
            <person name="Kheradpour P."/>
            <person name="Kirkness E.F."/>
            <person name="Koerich L.B."/>
            <person name="Kristiansen K."/>
            <person name="Kudrna D."/>
            <person name="Kulathinal R.J."/>
            <person name="Kumar S."/>
            <person name="Kwok R."/>
            <person name="Lander E."/>
            <person name="Langley C.H."/>
            <person name="Lapoint R."/>
            <person name="Lazzaro B.P."/>
            <person name="Lee S.J."/>
            <person name="Levesque L."/>
            <person name="Li R."/>
            <person name="Lin C.F."/>
            <person name="Lin M.F."/>
            <person name="Lindblad-Toh K."/>
            <person name="Llopart A."/>
            <person name="Long M."/>
            <person name="Low L."/>
            <person name="Lozovsky E."/>
            <person name="Lu J."/>
            <person name="Luo M."/>
            <person name="Machado C.A."/>
            <person name="Makalowski W."/>
            <person name="Marzo M."/>
            <person name="Matsuda M."/>
            <person name="Matzkin L."/>
            <person name="McAllister B."/>
            <person name="McBride C.S."/>
            <person name="McKernan B."/>
            <person name="McKernan K."/>
            <person name="Mendez-Lago M."/>
            <person name="Minx P."/>
            <person name="Mollenhauer M.U."/>
            <person name="Montooth K."/>
            <person name="Mount S.M."/>
            <person name="Mu X."/>
            <person name="Myers E."/>
            <person name="Negre B."/>
            <person name="Newfeld S."/>
            <person name="Nielsen R."/>
            <person name="Noor M.A."/>
            <person name="O'Grady P."/>
            <person name="Pachter L."/>
            <person name="Papaceit M."/>
            <person name="Parisi M.J."/>
            <person name="Parisi M."/>
            <person name="Parts L."/>
            <person name="Pedersen J.S."/>
            <person name="Pesole G."/>
            <person name="Phillippy A.M."/>
            <person name="Ponting C.P."/>
            <person name="Pop M."/>
            <person name="Porcelli D."/>
            <person name="Powell J.R."/>
            <person name="Prohaska S."/>
            <person name="Pruitt K."/>
            <person name="Puig M."/>
            <person name="Quesneville H."/>
            <person name="Ram K.R."/>
            <person name="Rand D."/>
            <person name="Rasmussen M.D."/>
            <person name="Reed L.K."/>
            <person name="Reenan R."/>
            <person name="Reily A."/>
            <person name="Remington K.A."/>
            <person name="Rieger T.T."/>
            <person name="Ritchie M.G."/>
            <person name="Robin C."/>
            <person name="Rogers Y.H."/>
            <person name="Rohde C."/>
            <person name="Rozas J."/>
            <person name="Rubenfield M.J."/>
            <person name="Ruiz A."/>
            <person name="Russo S."/>
            <person name="Salzberg S.L."/>
            <person name="Sanchez-Gracia A."/>
            <person name="Saranga D.J."/>
            <person name="Sato H."/>
            <person name="Schaeffer S.W."/>
            <person name="Schatz M.C."/>
            <person name="Schlenke T."/>
            <person name="Schwartz R."/>
            <person name="Segarra C."/>
            <person name="Singh R.S."/>
            <person name="Sirot L."/>
            <person name="Sirota M."/>
            <person name="Sisneros N.B."/>
            <person name="Smith C.D."/>
            <person name="Smith T.F."/>
            <person name="Spieth J."/>
            <person name="Stage D.E."/>
            <person name="Stark A."/>
            <person name="Stephan W."/>
            <person name="Strausberg R.L."/>
            <person name="Strempel S."/>
            <person name="Sturgill D."/>
            <person name="Sutton G."/>
            <person name="Sutton G.G."/>
            <person name="Tao W."/>
            <person name="Teichmann S."/>
            <person name="Tobari Y.N."/>
            <person name="Tomimura Y."/>
            <person name="Tsolas J.M."/>
            <person name="Valente V.L."/>
            <person name="Venter E."/>
            <person name="Venter J.C."/>
            <person name="Vicario S."/>
            <person name="Vieira F.G."/>
            <person name="Vilella A.J."/>
            <person name="Villasante A."/>
            <person name="Walenz B."/>
            <person name="Wang J."/>
            <person name="Wasserman M."/>
            <person name="Watts T."/>
            <person name="Wilson D."/>
            <person name="Wilson R.K."/>
            <person name="Wing R.A."/>
            <person name="Wolfner M.F."/>
            <person name="Wong A."/>
            <person name="Wong G.K."/>
            <person name="Wu C.I."/>
            <person name="Wu G."/>
            <person name="Yamamoto D."/>
            <person name="Yang H.P."/>
            <person name="Yang S.P."/>
            <person name="Yorke J.A."/>
            <person name="Yoshida K."/>
            <person name="Zdobnov E."/>
            <person name="Zhang P."/>
            <person name="Zhang Y."/>
            <person name="Zimin A.V."/>
            <person name="Baldwin J."/>
            <person name="Abdouelleil A."/>
            <person name="Abdulkadir J."/>
            <person name="Abebe A."/>
            <person name="Abera B."/>
            <person name="Abreu J."/>
            <person name="Acer S.C."/>
            <person name="Aftuck L."/>
            <person name="Alexander A."/>
            <person name="An P."/>
            <person name="Anderson E."/>
            <person name="Anderson S."/>
            <person name="Arachi H."/>
            <person name="Azer M."/>
            <person name="Bachantsang P."/>
            <person name="Barry A."/>
            <person name="Bayul T."/>
            <person name="Berlin A."/>
            <person name="Bessette D."/>
            <person name="Bloom T."/>
            <person name="Blye J."/>
            <person name="Boguslavskiy L."/>
            <person name="Bonnet C."/>
            <person name="Boukhgalter B."/>
            <person name="Bourzgui I."/>
            <person name="Brown A."/>
            <person name="Cahill P."/>
            <person name="Channer S."/>
            <person name="Cheshatsang Y."/>
            <person name="Chuda L."/>
            <person name="Citroen M."/>
            <person name="Collymore A."/>
            <person name="Cooke P."/>
            <person name="Costello M."/>
            <person name="D'Aco K."/>
            <person name="Daza R."/>
            <person name="De Haan G."/>
            <person name="DeGray S."/>
            <person name="DeMaso C."/>
            <person name="Dhargay N."/>
            <person name="Dooley K."/>
            <person name="Dooley E."/>
            <person name="Doricent M."/>
            <person name="Dorje P."/>
            <person name="Dorjee K."/>
            <person name="Dupes A."/>
            <person name="Elong R."/>
            <person name="Falk J."/>
            <person name="Farina A."/>
            <person name="Faro S."/>
            <person name="Ferguson D."/>
            <person name="Fisher S."/>
            <person name="Foley C.D."/>
            <person name="Franke A."/>
            <person name="Friedrich D."/>
            <person name="Gadbois L."/>
            <person name="Gearin G."/>
            <person name="Gearin C.R."/>
            <person name="Giannoukos G."/>
            <person name="Goode T."/>
            <person name="Graham J."/>
            <person name="Grandbois E."/>
            <person name="Grewal S."/>
            <person name="Gyaltsen K."/>
            <person name="Hafez N."/>
            <person name="Hagos B."/>
            <person name="Hall J."/>
            <person name="Henson C."/>
            <person name="Hollinger A."/>
            <person name="Honan T."/>
            <person name="Huard M.D."/>
            <person name="Hughes L."/>
            <person name="Hurhula B."/>
            <person name="Husby M.E."/>
            <person name="Kamat A."/>
            <person name="Kanga B."/>
            <person name="Kashin S."/>
            <person name="Khazanovich D."/>
            <person name="Kisner P."/>
            <person name="Lance K."/>
            <person name="Lara M."/>
            <person name="Lee W."/>
            <person name="Lennon N."/>
            <person name="Letendre F."/>
            <person name="LeVine R."/>
            <person name="Lipovsky A."/>
            <person name="Liu X."/>
            <person name="Liu J."/>
            <person name="Liu S."/>
            <person name="Lokyitsang T."/>
            <person name="Lokyitsang Y."/>
            <person name="Lubonja R."/>
            <person name="Lui A."/>
            <person name="MacDonald P."/>
            <person name="Magnisalis V."/>
            <person name="Maru K."/>
            <person name="Matthews C."/>
            <person name="McCusker W."/>
            <person name="McDonough S."/>
            <person name="Mehta T."/>
            <person name="Meldrim J."/>
            <person name="Meneus L."/>
            <person name="Mihai O."/>
            <person name="Mihalev A."/>
            <person name="Mihova T."/>
            <person name="Mittelman R."/>
            <person name="Mlenga V."/>
            <person name="Montmayeur A."/>
            <person name="Mulrain L."/>
            <person name="Navidi A."/>
            <person name="Naylor J."/>
            <person name="Negash T."/>
            <person name="Nguyen T."/>
            <person name="Nguyen N."/>
            <person name="Nicol R."/>
            <person name="Norbu C."/>
            <person name="Norbu N."/>
            <person name="Novod N."/>
            <person name="O'Neill B."/>
            <person name="Osman S."/>
            <person name="Markiewicz E."/>
            <person name="Oyono O.L."/>
            <person name="Patti C."/>
            <person name="Phunkhang P."/>
            <person name="Pierre F."/>
            <person name="Priest M."/>
            <person name="Raghuraman S."/>
            <person name="Rege F."/>
            <person name="Reyes R."/>
            <person name="Rise C."/>
            <person name="Rogov P."/>
            <person name="Ross K."/>
            <person name="Ryan E."/>
            <person name="Settipalli S."/>
            <person name="Shea T."/>
            <person name="Sherpa N."/>
            <person name="Shi L."/>
            <person name="Shih D."/>
            <person name="Sparrow T."/>
            <person name="Spaulding J."/>
            <person name="Stalker J."/>
            <person name="Stange-Thomann N."/>
            <person name="Stavropoulos S."/>
            <person name="Stone C."/>
            <person name="Strader C."/>
            <person name="Tesfaye S."/>
            <person name="Thomson T."/>
            <person name="Thoulutsang Y."/>
            <person name="Thoulutsang D."/>
            <person name="Topham K."/>
            <person name="Topping I."/>
            <person name="Tsamla T."/>
            <person name="Vassiliev H."/>
            <person name="Vo A."/>
            <person name="Wangchuk T."/>
            <person name="Wangdi T."/>
            <person name="Weiand M."/>
            <person name="Wilkinson J."/>
            <person name="Wilson A."/>
            <person name="Yadav S."/>
            <person name="Young G."/>
            <person name="Yu Q."/>
            <person name="Zembek L."/>
            <person name="Zhong D."/>
            <person name="Zimmer A."/>
            <person name="Zwirko Z."/>
            <person name="Jaffe D.B."/>
            <person name="Alvarez P."/>
            <person name="Brockman W."/>
            <person name="Butler J."/>
            <person name="Chin C."/>
            <person name="Gnerre S."/>
            <person name="Grabherr M."/>
            <person name="Kleber M."/>
            <person name="Mauceli E."/>
            <person name="MacCallum I."/>
        </authorList>
    </citation>
    <scope>NUCLEOTIDE SEQUENCE [LARGE SCALE GENOMIC DNA]</scope>
    <source>
        <strain evidence="3">Tucson 14024-0371.13</strain>
    </source>
</reference>